<evidence type="ECO:0000313" key="2">
    <source>
        <dbReference type="EMBL" id="SHH31053.1"/>
    </source>
</evidence>
<dbReference type="Gene3D" id="1.10.3210.10">
    <property type="entry name" value="Hypothetical protein af1432"/>
    <property type="match status" value="2"/>
</dbReference>
<gene>
    <name evidence="2" type="ORF">SAMN02745199_0684</name>
</gene>
<evidence type="ECO:0000259" key="1">
    <source>
        <dbReference type="PROSITE" id="PS51832"/>
    </source>
</evidence>
<dbReference type="PROSITE" id="PS51832">
    <property type="entry name" value="HD_GYP"/>
    <property type="match status" value="1"/>
</dbReference>
<dbReference type="GO" id="GO:0004112">
    <property type="term" value="F:cyclic-nucleotide phosphodiesterase activity"/>
    <property type="evidence" value="ECO:0007669"/>
    <property type="project" value="TreeGrafter"/>
</dbReference>
<dbReference type="Proteomes" id="UP000242592">
    <property type="component" value="Unassembled WGS sequence"/>
</dbReference>
<dbReference type="AlphaFoldDB" id="A0A1M5RZ20"/>
<dbReference type="STRING" id="1123380.SAMN02745199_0684"/>
<sequence>MENMETCFKSIPEWYLYDMFFQLCKEVFPDLAIHSLDVAKISALIMKRINNNTEDIQQTFIAGFFHDLGFAFMRETIPMDRITVTFDPEGYYVFNTLPNFDNMADKVHYALISFKALNYTKVPRLSEEYLLAILHHHNPIKDNSKPKVSLISNILFIADKISLAIRAGQFSNINENVCYLKKLINKFNLKQIVLDAVNDLLSNLEDMAHIFSNQHPEKFFKLFALEQRRISLDIATNFFEIIAALIDFRSLFTYRHSSSIAALARDLTFRITESKYDALLMYTAGLLHDLGKIKTPLKILHHPGKLPTCEMFIMKQHIVFTRLLLEKYSELNEIVSISAAHHERLDGSGYPYGFTESQLPILAQLLQVVDIFVALTEERPYRNKIPTTKAFEILDKMVENRKINKMIVNILKEMINEGYSFENVTFLSKILTKDELNSLLSNKIK</sequence>
<dbReference type="InterPro" id="IPR006674">
    <property type="entry name" value="HD_domain"/>
</dbReference>
<dbReference type="OrthoDB" id="9804747at2"/>
<dbReference type="InterPro" id="IPR006675">
    <property type="entry name" value="HDIG_dom"/>
</dbReference>
<dbReference type="SUPFAM" id="SSF109604">
    <property type="entry name" value="HD-domain/PDEase-like"/>
    <property type="match status" value="2"/>
</dbReference>
<dbReference type="CDD" id="cd00077">
    <property type="entry name" value="HDc"/>
    <property type="match status" value="2"/>
</dbReference>
<dbReference type="GO" id="GO:0009214">
    <property type="term" value="P:cyclic nucleotide catabolic process"/>
    <property type="evidence" value="ECO:0007669"/>
    <property type="project" value="TreeGrafter"/>
</dbReference>
<evidence type="ECO:0000313" key="3">
    <source>
        <dbReference type="Proteomes" id="UP000242592"/>
    </source>
</evidence>
<dbReference type="NCBIfam" id="TIGR00277">
    <property type="entry name" value="HDIG"/>
    <property type="match status" value="1"/>
</dbReference>
<dbReference type="RefSeq" id="WP_073072213.1">
    <property type="nucleotide sequence ID" value="NZ_FQXN01000002.1"/>
</dbReference>
<keyword evidence="3" id="KW-1185">Reference proteome</keyword>
<dbReference type="Pfam" id="PF13487">
    <property type="entry name" value="HD_5"/>
    <property type="match status" value="1"/>
</dbReference>
<feature type="domain" description="HD-GYP" evidence="1">
    <location>
        <begin position="231"/>
        <end position="427"/>
    </location>
</feature>
<organism evidence="2 3">
    <name type="scientific">Thermosipho atlanticus DSM 15807</name>
    <dbReference type="NCBI Taxonomy" id="1123380"/>
    <lineage>
        <taxon>Bacteria</taxon>
        <taxon>Thermotogati</taxon>
        <taxon>Thermotogota</taxon>
        <taxon>Thermotogae</taxon>
        <taxon>Thermotogales</taxon>
        <taxon>Fervidobacteriaceae</taxon>
        <taxon>Thermosipho</taxon>
    </lineage>
</organism>
<proteinExistence type="predicted"/>
<protein>
    <submittedName>
        <fullName evidence="2">HDIG domain-containing protein</fullName>
    </submittedName>
</protein>
<dbReference type="PANTHER" id="PTHR43155">
    <property type="entry name" value="CYCLIC DI-GMP PHOSPHODIESTERASE PA4108-RELATED"/>
    <property type="match status" value="1"/>
</dbReference>
<dbReference type="Pfam" id="PF01966">
    <property type="entry name" value="HD"/>
    <property type="match status" value="1"/>
</dbReference>
<dbReference type="SMART" id="SM00471">
    <property type="entry name" value="HDc"/>
    <property type="match status" value="2"/>
</dbReference>
<name>A0A1M5RZ20_9BACT</name>
<dbReference type="InterPro" id="IPR037522">
    <property type="entry name" value="HD_GYP_dom"/>
</dbReference>
<dbReference type="PANTHER" id="PTHR43155:SF1">
    <property type="entry name" value="3'3'-CGAMP-SPECIFIC PHOSPHODIESTERASE 1"/>
    <property type="match status" value="1"/>
</dbReference>
<accession>A0A1M5RZ20</accession>
<dbReference type="EMBL" id="FQXN01000002">
    <property type="protein sequence ID" value="SHH31053.1"/>
    <property type="molecule type" value="Genomic_DNA"/>
</dbReference>
<reference evidence="3" key="1">
    <citation type="submission" date="2016-11" db="EMBL/GenBank/DDBJ databases">
        <authorList>
            <person name="Varghese N."/>
            <person name="Submissions S."/>
        </authorList>
    </citation>
    <scope>NUCLEOTIDE SEQUENCE [LARGE SCALE GENOMIC DNA]</scope>
    <source>
        <strain evidence="3">DSM 15807</strain>
    </source>
</reference>
<dbReference type="InterPro" id="IPR003607">
    <property type="entry name" value="HD/PDEase_dom"/>
</dbReference>